<dbReference type="AlphaFoldDB" id="A0A6S7IRR1"/>
<sequence>MTQSSSVDYLTLKCNLLKMWMPVRGVRTPADLWTKNFEKYCGKQVYCAMQDWLNRSFKVFLFEPHFESYFDSHAPFEFDKAILSGSCSEGLFLYSAEPPDMDFMCVLKNIMFTLEDQQNGCLWSREDTPFVDAFITNKGTQKLWSAFHDNAEKGTGKHRLSSRKLKEKLQENYQKTGNIFSAIFGKEEQSEEVTEGAAMTISKPESAISYCDCLVEFLTKFLNNPINEQFDADKEYLESIAGLPDLLYTRIVQASDIVLAIFCEGWPSCAREWITRKRQWPDMHSVDTISNSGYHIVPKSSPDGNFRLSFSCAETMLVESLIPLQHRVMRAFKAVMKYHENTWSPNLKNIISSYHLKTTAFWHFEKTSQESWTEETLVHHLVALLEELAEALRMQNLPMYFMPKVNLLQDVDAPDVTLDLMEKISQLSQNFSAMSEGVNNNISLRDFVGTDYDKMFNIFDMVREEKLKNAEQGGERSFTWYDLFNIVGN</sequence>
<comment type="similarity">
    <text evidence="2">Belongs to the mab-21 family.</text>
</comment>
<evidence type="ECO:0000256" key="2">
    <source>
        <dbReference type="ARBA" id="ARBA00008307"/>
    </source>
</evidence>
<keyword evidence="7" id="KW-1185">Reference proteome</keyword>
<evidence type="ECO:0000259" key="5">
    <source>
        <dbReference type="Pfam" id="PF20266"/>
    </source>
</evidence>
<dbReference type="Pfam" id="PF20266">
    <property type="entry name" value="Mab-21_C"/>
    <property type="match status" value="1"/>
</dbReference>
<protein>
    <submittedName>
        <fullName evidence="6">Uncharacterized protein</fullName>
    </submittedName>
</protein>
<comment type="cofactor">
    <cofactor evidence="1">
        <name>Mg(2+)</name>
        <dbReference type="ChEBI" id="CHEBI:18420"/>
    </cofactor>
</comment>
<dbReference type="EMBL" id="CACRXK020011751">
    <property type="protein sequence ID" value="CAB4021994.1"/>
    <property type="molecule type" value="Genomic_DNA"/>
</dbReference>
<keyword evidence="3" id="KW-0067">ATP-binding</keyword>
<dbReference type="InterPro" id="IPR046903">
    <property type="entry name" value="Mab-21-like_nuc_Trfase"/>
</dbReference>
<dbReference type="InterPro" id="IPR046906">
    <property type="entry name" value="Mab-21_HhH/H2TH-like"/>
</dbReference>
<feature type="domain" description="Mab-21-like HhH/H2TH-like" evidence="5">
    <location>
        <begin position="328"/>
        <end position="414"/>
    </location>
</feature>
<dbReference type="Proteomes" id="UP001152795">
    <property type="component" value="Unassembled WGS sequence"/>
</dbReference>
<evidence type="ECO:0000256" key="1">
    <source>
        <dbReference type="ARBA" id="ARBA00001946"/>
    </source>
</evidence>
<feature type="domain" description="Mab-21-like nucleotidyltransferase" evidence="4">
    <location>
        <begin position="256"/>
        <end position="319"/>
    </location>
</feature>
<accession>A0A6S7IRR1</accession>
<dbReference type="SMART" id="SM01265">
    <property type="entry name" value="Mab-21"/>
    <property type="match status" value="1"/>
</dbReference>
<dbReference type="GO" id="GO:0005524">
    <property type="term" value="F:ATP binding"/>
    <property type="evidence" value="ECO:0007669"/>
    <property type="project" value="UniProtKB-KW"/>
</dbReference>
<evidence type="ECO:0000313" key="7">
    <source>
        <dbReference type="Proteomes" id="UP001152795"/>
    </source>
</evidence>
<dbReference type="GO" id="GO:0016779">
    <property type="term" value="F:nucleotidyltransferase activity"/>
    <property type="evidence" value="ECO:0007669"/>
    <property type="project" value="UniProtKB-ARBA"/>
</dbReference>
<dbReference type="InterPro" id="IPR024810">
    <property type="entry name" value="MAB21L/cGLR"/>
</dbReference>
<reference evidence="6" key="1">
    <citation type="submission" date="2020-04" db="EMBL/GenBank/DDBJ databases">
        <authorList>
            <person name="Alioto T."/>
            <person name="Alioto T."/>
            <person name="Gomez Garrido J."/>
        </authorList>
    </citation>
    <scope>NUCLEOTIDE SEQUENCE</scope>
    <source>
        <strain evidence="6">A484AB</strain>
    </source>
</reference>
<dbReference type="OrthoDB" id="5968689at2759"/>
<evidence type="ECO:0000259" key="4">
    <source>
        <dbReference type="Pfam" id="PF03281"/>
    </source>
</evidence>
<organism evidence="6 7">
    <name type="scientific">Paramuricea clavata</name>
    <name type="common">Red gorgonian</name>
    <name type="synonym">Violescent sea-whip</name>
    <dbReference type="NCBI Taxonomy" id="317549"/>
    <lineage>
        <taxon>Eukaryota</taxon>
        <taxon>Metazoa</taxon>
        <taxon>Cnidaria</taxon>
        <taxon>Anthozoa</taxon>
        <taxon>Octocorallia</taxon>
        <taxon>Malacalcyonacea</taxon>
        <taxon>Plexauridae</taxon>
        <taxon>Paramuricea</taxon>
    </lineage>
</organism>
<keyword evidence="3" id="KW-0547">Nucleotide-binding</keyword>
<dbReference type="PANTHER" id="PTHR10656:SF69">
    <property type="entry name" value="MAB-21-LIKE HHH_H2TH-LIKE DOMAIN-CONTAINING PROTEIN"/>
    <property type="match status" value="1"/>
</dbReference>
<proteinExistence type="inferred from homology"/>
<dbReference type="PANTHER" id="PTHR10656">
    <property type="entry name" value="CELL FATE DETERMINING PROTEIN MAB21-RELATED"/>
    <property type="match status" value="1"/>
</dbReference>
<dbReference type="Pfam" id="PF03281">
    <property type="entry name" value="Mab-21"/>
    <property type="match status" value="1"/>
</dbReference>
<evidence type="ECO:0000256" key="3">
    <source>
        <dbReference type="ARBA" id="ARBA00022840"/>
    </source>
</evidence>
<gene>
    <name evidence="6" type="ORF">PACLA_8A015656</name>
</gene>
<name>A0A6S7IRR1_PARCT</name>
<evidence type="ECO:0000313" key="6">
    <source>
        <dbReference type="EMBL" id="CAB4021994.1"/>
    </source>
</evidence>
<comment type="caution">
    <text evidence="6">The sequence shown here is derived from an EMBL/GenBank/DDBJ whole genome shotgun (WGS) entry which is preliminary data.</text>
</comment>
<dbReference type="Gene3D" id="1.10.1410.40">
    <property type="match status" value="1"/>
</dbReference>